<sequence length="470" mass="54868">MLKVILGTLTSVFLAIISVTIFYWKDAKFDPSTQQMYVYLLIFPCVISIVLLTPYFILKWYKYQKNKKLAAKEHAEQQQVSENSGKEIEIEHIQFQIFTSSIETAFGQNDEIIHQLINIKTPSLDEFLENNKEDKAFSYRVTTVDREHFNQKESHDLKPIQQRIIALMSNELKKNIELLTLITKHLRLSALFYDGELAYKYRMHPLWTNPDIKVADDPEEKQPLQVYRLDHICIHLIFSDLLLHVWDEAITDQIVSHFLEDLGLIHQQIKTEYHYWGANNAYFEWIKLLQKTQNQVHQVSFILVIDSEIDQDILTSRYWDNENYVPAEFMSSCCIAATSVNIENLDAIKNLHIYPDASNIKHALIALDISDLEQFQHEKPFVFIPDNITKPITIEKISNNFKQSPIAQYHHLYTQNSLGDTRHLIEIYTFMLGMHTSKDSYSFIYSLALPSVQVIFGPIQPEDVINQPVL</sequence>
<dbReference type="AlphaFoldDB" id="A0A1G6ILA3"/>
<evidence type="ECO:0000313" key="3">
    <source>
        <dbReference type="Proteomes" id="UP000242501"/>
    </source>
</evidence>
<gene>
    <name evidence="2" type="ORF">SAMN05421733_108164</name>
</gene>
<keyword evidence="1" id="KW-0812">Transmembrane</keyword>
<evidence type="ECO:0000313" key="2">
    <source>
        <dbReference type="EMBL" id="SDC06775.1"/>
    </source>
</evidence>
<dbReference type="RefSeq" id="WP_092749060.1">
    <property type="nucleotide sequence ID" value="NZ_FMYL01000008.1"/>
</dbReference>
<organism evidence="2 3">
    <name type="scientific">Acinetobacter boissieri</name>
    <dbReference type="NCBI Taxonomy" id="1219383"/>
    <lineage>
        <taxon>Bacteria</taxon>
        <taxon>Pseudomonadati</taxon>
        <taxon>Pseudomonadota</taxon>
        <taxon>Gammaproteobacteria</taxon>
        <taxon>Moraxellales</taxon>
        <taxon>Moraxellaceae</taxon>
        <taxon>Acinetobacter</taxon>
    </lineage>
</organism>
<keyword evidence="1" id="KW-1133">Transmembrane helix</keyword>
<protein>
    <submittedName>
        <fullName evidence="2">Uncharacterized protein</fullName>
    </submittedName>
</protein>
<name>A0A1G6ILA3_9GAMM</name>
<evidence type="ECO:0000256" key="1">
    <source>
        <dbReference type="SAM" id="Phobius"/>
    </source>
</evidence>
<dbReference type="EMBL" id="FMYL01000008">
    <property type="protein sequence ID" value="SDC06775.1"/>
    <property type="molecule type" value="Genomic_DNA"/>
</dbReference>
<dbReference type="OrthoDB" id="6713163at2"/>
<feature type="transmembrane region" description="Helical" evidence="1">
    <location>
        <begin position="36"/>
        <end position="58"/>
    </location>
</feature>
<feature type="transmembrane region" description="Helical" evidence="1">
    <location>
        <begin position="5"/>
        <end position="24"/>
    </location>
</feature>
<reference evidence="3" key="1">
    <citation type="submission" date="2016-09" db="EMBL/GenBank/DDBJ databases">
        <authorList>
            <person name="Varghese N."/>
            <person name="Submissions S."/>
        </authorList>
    </citation>
    <scope>NUCLEOTIDE SEQUENCE [LARGE SCALE GENOMIC DNA]</scope>
    <source>
        <strain evidence="3">ANC 4422</strain>
    </source>
</reference>
<keyword evidence="1" id="KW-0472">Membrane</keyword>
<dbReference type="Proteomes" id="UP000242501">
    <property type="component" value="Unassembled WGS sequence"/>
</dbReference>
<proteinExistence type="predicted"/>
<dbReference type="STRING" id="1219383.SAMN05421733_108164"/>
<keyword evidence="3" id="KW-1185">Reference proteome</keyword>
<accession>A0A1G6ILA3</accession>